<reference evidence="2" key="3">
    <citation type="submission" date="2015-02" db="EMBL/GenBank/DDBJ databases">
        <title>Evolutionary Origins and Diversification of the Mycorrhizal Mutualists.</title>
        <authorList>
            <consortium name="DOE Joint Genome Institute"/>
            <consortium name="Mycorrhizal Genomics Consortium"/>
            <person name="Kohler A."/>
            <person name="Kuo A."/>
            <person name="Nagy L.G."/>
            <person name="Floudas D."/>
            <person name="Copeland A."/>
            <person name="Barry K.W."/>
            <person name="Cichocki N."/>
            <person name="Veneault-Fourrey C."/>
            <person name="LaButti K."/>
            <person name="Lindquist E.A."/>
            <person name="Lipzen A."/>
            <person name="Lundell T."/>
            <person name="Morin E."/>
            <person name="Murat C."/>
            <person name="Riley R."/>
            <person name="Ohm R."/>
            <person name="Sun H."/>
            <person name="Tunlid A."/>
            <person name="Henrissat B."/>
            <person name="Grigoriev I.V."/>
            <person name="Hibbett D.S."/>
            <person name="Martin F."/>
        </authorList>
    </citation>
    <scope>NUCLEOTIDE SEQUENCE</scope>
    <source>
        <strain evidence="2 3">LaAM-08-1</strain>
    </source>
</reference>
<dbReference type="STRING" id="1095629.A0A0C9XDP5"/>
<dbReference type="InterPro" id="IPR032675">
    <property type="entry name" value="LRR_dom_sf"/>
</dbReference>
<protein>
    <recommendedName>
        <fullName evidence="4">F-box domain-containing protein</fullName>
    </recommendedName>
</protein>
<dbReference type="EMBL" id="KN839131">
    <property type="protein sequence ID" value="KIJ90680.1"/>
    <property type="molecule type" value="Genomic_DNA"/>
</dbReference>
<dbReference type="Gene3D" id="3.80.10.10">
    <property type="entry name" value="Ribonuclease Inhibitor"/>
    <property type="match status" value="1"/>
</dbReference>
<keyword evidence="3" id="KW-1185">Reference proteome</keyword>
<reference evidence="2 3" key="1">
    <citation type="submission" date="2014-04" db="EMBL/GenBank/DDBJ databases">
        <authorList>
            <consortium name="DOE Joint Genome Institute"/>
            <person name="Kuo A."/>
            <person name="Kohler A."/>
            <person name="Nagy L.G."/>
            <person name="Floudas D."/>
            <person name="Copeland A."/>
            <person name="Barry K.W."/>
            <person name="Cichocki N."/>
            <person name="Veneault-Fourrey C."/>
            <person name="LaButti K."/>
            <person name="Lindquist E.A."/>
            <person name="Lipzen A."/>
            <person name="Lundell T."/>
            <person name="Morin E."/>
            <person name="Murat C."/>
            <person name="Sun H."/>
            <person name="Tunlid A."/>
            <person name="Henrissat B."/>
            <person name="Grigoriev I.V."/>
            <person name="Hibbett D.S."/>
            <person name="Martin F."/>
            <person name="Nordberg H.P."/>
            <person name="Cantor M.N."/>
            <person name="Hua S.X."/>
        </authorList>
    </citation>
    <scope>NUCLEOTIDE SEQUENCE [LARGE SCALE GENOMIC DNA]</scope>
    <source>
        <strain evidence="2 3">LaAM-08-1</strain>
    </source>
</reference>
<dbReference type="HOGENOM" id="CLU_028894_3_0_1"/>
<proteinExistence type="predicted"/>
<reference evidence="3" key="2">
    <citation type="submission" date="2015-01" db="EMBL/GenBank/DDBJ databases">
        <title>Evolutionary Origins and Diversification of the Mycorrhizal Mutualists.</title>
        <authorList>
            <consortium name="DOE Joint Genome Institute"/>
            <consortium name="Mycorrhizal Genomics Consortium"/>
            <person name="Kohler A."/>
            <person name="Kuo A."/>
            <person name="Nagy L.G."/>
            <person name="Floudas D."/>
            <person name="Copeland A."/>
            <person name="Barry K.W."/>
            <person name="Cichocki N."/>
            <person name="Veneault-Fourrey C."/>
            <person name="LaButti K."/>
            <person name="Lindquist E.A."/>
            <person name="Lipzen A."/>
            <person name="Lundell T."/>
            <person name="Morin E."/>
            <person name="Murat C."/>
            <person name="Riley R."/>
            <person name="Ohm R."/>
            <person name="Sun H."/>
            <person name="Tunlid A."/>
            <person name="Henrissat B."/>
            <person name="Grigoriev I.V."/>
            <person name="Hibbett D.S."/>
            <person name="Martin F."/>
        </authorList>
    </citation>
    <scope>NUCLEOTIDE SEQUENCE [LARGE SCALE GENOMIC DNA]</scope>
    <source>
        <strain evidence="3">LaAM-08-1</strain>
    </source>
</reference>
<dbReference type="AlphaFoldDB" id="A0A0C9XDP5"/>
<gene>
    <name evidence="1" type="ORF">K443DRAFT_116281</name>
    <name evidence="2" type="ORF">K443DRAFT_313946</name>
</gene>
<dbReference type="Proteomes" id="UP000054477">
    <property type="component" value="Unassembled WGS sequence"/>
</dbReference>
<dbReference type="EMBL" id="KN838741">
    <property type="protein sequence ID" value="KIJ95831.1"/>
    <property type="molecule type" value="Genomic_DNA"/>
</dbReference>
<evidence type="ECO:0000313" key="3">
    <source>
        <dbReference type="Proteomes" id="UP000054477"/>
    </source>
</evidence>
<evidence type="ECO:0000313" key="2">
    <source>
        <dbReference type="EMBL" id="KIJ95831.1"/>
    </source>
</evidence>
<evidence type="ECO:0000313" key="1">
    <source>
        <dbReference type="EMBL" id="KIJ90680.1"/>
    </source>
</evidence>
<sequence length="492" mass="57646">MVLQELDTDVLRQISQFLPEDALWKVHDIHPIFFESWMKARYGSVDFERSDKRVWAHLREDYVAAQVSRVRIQPWLIQPRNKSYRSRTETIWNRFCMMVDPDHLKKQAESRFQRRVKKDIDRVTSALGAMKRVEEYEITWNEERRYHRQLFDAFLQPVLRDWAHTLVTLSVKLPPELLSSLVRVNLPRLENLEVTFHTAGLQERDIHNALDGFIVFVHNTKDTLRSLSILSTSSSENLDLSRLFRLLKRFPRLRSASLSIPFDGGHLSNPASFSNFLEMHRETLQRLSLKAIRCTPVHSGKYDPDCVNWIQRIIGSVHVPFPQLCSLELALRPLRAPLHILSDFLTIHSPTLESLILNDRILTFDDVQSILAPFASIQPEELPLKRLKLRVSYLSPELLFSLASRLPRLRSLSLIVTDVLCDETRKRSPRKSEELRLFCHVMRQRRIDYRPWELRHIAIPQDPHDSRWLRTLEQLLVECIPALSCVTELISG</sequence>
<name>A0A0C9XDP5_9AGAR</name>
<evidence type="ECO:0008006" key="4">
    <source>
        <dbReference type="Google" id="ProtNLM"/>
    </source>
</evidence>
<dbReference type="OrthoDB" id="2997904at2759"/>
<dbReference type="SUPFAM" id="SSF52047">
    <property type="entry name" value="RNI-like"/>
    <property type="match status" value="1"/>
</dbReference>
<organism evidence="2 3">
    <name type="scientific">Laccaria amethystina LaAM-08-1</name>
    <dbReference type="NCBI Taxonomy" id="1095629"/>
    <lineage>
        <taxon>Eukaryota</taxon>
        <taxon>Fungi</taxon>
        <taxon>Dikarya</taxon>
        <taxon>Basidiomycota</taxon>
        <taxon>Agaricomycotina</taxon>
        <taxon>Agaricomycetes</taxon>
        <taxon>Agaricomycetidae</taxon>
        <taxon>Agaricales</taxon>
        <taxon>Agaricineae</taxon>
        <taxon>Hydnangiaceae</taxon>
        <taxon>Laccaria</taxon>
    </lineage>
</organism>
<accession>A0A0C9XDP5</accession>